<feature type="region of interest" description="Disordered" evidence="1">
    <location>
        <begin position="82"/>
        <end position="101"/>
    </location>
</feature>
<evidence type="ECO:0000313" key="2">
    <source>
        <dbReference type="EMBL" id="CAD9077127.1"/>
    </source>
</evidence>
<dbReference type="AlphaFoldDB" id="A0A7S1KLE4"/>
<name>A0A7S1KLE4_9EUKA</name>
<evidence type="ECO:0000256" key="1">
    <source>
        <dbReference type="SAM" id="MobiDB-lite"/>
    </source>
</evidence>
<sequence>MRGVSDFIPQAHHSAVKREQRPPNIGGHLGNILTESTEAHSRTSVPPMMLIRRRTHLNERTQCCHIHCHTIKVCHFQLWRPAQQKKSSSSQPEGIPSRSFR</sequence>
<accession>A0A7S1KLE4</accession>
<proteinExistence type="predicted"/>
<protein>
    <submittedName>
        <fullName evidence="2">Uncharacterized protein</fullName>
    </submittedName>
</protein>
<feature type="region of interest" description="Disordered" evidence="1">
    <location>
        <begin position="1"/>
        <end position="45"/>
    </location>
</feature>
<gene>
    <name evidence="2" type="ORF">PCOS0759_LOCUS358</name>
</gene>
<reference evidence="2" key="1">
    <citation type="submission" date="2021-01" db="EMBL/GenBank/DDBJ databases">
        <authorList>
            <person name="Corre E."/>
            <person name="Pelletier E."/>
            <person name="Niang G."/>
            <person name="Scheremetjew M."/>
            <person name="Finn R."/>
            <person name="Kale V."/>
            <person name="Holt S."/>
            <person name="Cochrane G."/>
            <person name="Meng A."/>
            <person name="Brown T."/>
            <person name="Cohen L."/>
        </authorList>
    </citation>
    <scope>NUCLEOTIDE SEQUENCE</scope>
    <source>
        <strain evidence="2">WS</strain>
    </source>
</reference>
<organism evidence="2">
    <name type="scientific">Percolomonas cosmopolitus</name>
    <dbReference type="NCBI Taxonomy" id="63605"/>
    <lineage>
        <taxon>Eukaryota</taxon>
        <taxon>Discoba</taxon>
        <taxon>Heterolobosea</taxon>
        <taxon>Tetramitia</taxon>
        <taxon>Eutetramitia</taxon>
        <taxon>Percolomonadidae</taxon>
        <taxon>Percolomonas</taxon>
    </lineage>
</organism>
<dbReference type="EMBL" id="HBGD01000469">
    <property type="protein sequence ID" value="CAD9077127.1"/>
    <property type="molecule type" value="Transcribed_RNA"/>
</dbReference>